<feature type="region of interest" description="Disordered" evidence="1">
    <location>
        <begin position="148"/>
        <end position="177"/>
    </location>
</feature>
<gene>
    <name evidence="4" type="ORF">NB231_00710</name>
</gene>
<evidence type="ECO:0000313" key="4">
    <source>
        <dbReference type="EMBL" id="EAR21197.1"/>
    </source>
</evidence>
<dbReference type="Pfam" id="PF13464">
    <property type="entry name" value="RodZ_C"/>
    <property type="match status" value="1"/>
</dbReference>
<accession>A4BSV3</accession>
<dbReference type="PANTHER" id="PTHR34475:SF1">
    <property type="entry name" value="CYTOSKELETON PROTEIN RODZ"/>
    <property type="match status" value="1"/>
</dbReference>
<dbReference type="Proteomes" id="UP000003374">
    <property type="component" value="Unassembled WGS sequence"/>
</dbReference>
<feature type="region of interest" description="Disordered" evidence="1">
    <location>
        <begin position="201"/>
        <end position="241"/>
    </location>
</feature>
<feature type="domain" description="Cytoskeleton protein RodZ-like C-terminal" evidence="3">
    <location>
        <begin position="287"/>
        <end position="357"/>
    </location>
</feature>
<dbReference type="GO" id="GO:0003677">
    <property type="term" value="F:DNA binding"/>
    <property type="evidence" value="ECO:0007669"/>
    <property type="project" value="InterPro"/>
</dbReference>
<keyword evidence="2" id="KW-0812">Transmembrane</keyword>
<dbReference type="RefSeq" id="WP_004998821.1">
    <property type="nucleotide sequence ID" value="NZ_CH672427.1"/>
</dbReference>
<evidence type="ECO:0000313" key="5">
    <source>
        <dbReference type="Proteomes" id="UP000003374"/>
    </source>
</evidence>
<feature type="compositionally biased region" description="Polar residues" evidence="1">
    <location>
        <begin position="228"/>
        <end position="237"/>
    </location>
</feature>
<protein>
    <recommendedName>
        <fullName evidence="3">Cytoskeleton protein RodZ-like C-terminal domain-containing protein</fullName>
    </recommendedName>
</protein>
<dbReference type="Pfam" id="PF13413">
    <property type="entry name" value="HTH_25"/>
    <property type="match status" value="1"/>
</dbReference>
<comment type="caution">
    <text evidence="4">The sequence shown here is derived from an EMBL/GenBank/DDBJ whole genome shotgun (WGS) entry which is preliminary data.</text>
</comment>
<dbReference type="InterPro" id="IPR010982">
    <property type="entry name" value="Lambda_DNA-bd_dom_sf"/>
</dbReference>
<dbReference type="STRING" id="314278.NB231_00710"/>
<dbReference type="HOGENOM" id="CLU_047530_3_1_6"/>
<dbReference type="AlphaFoldDB" id="A4BSV3"/>
<dbReference type="OrthoDB" id="9790252at2"/>
<reference evidence="4 5" key="1">
    <citation type="submission" date="2006-02" db="EMBL/GenBank/DDBJ databases">
        <authorList>
            <person name="Waterbury J."/>
            <person name="Ferriera S."/>
            <person name="Johnson J."/>
            <person name="Kravitz S."/>
            <person name="Halpern A."/>
            <person name="Remington K."/>
            <person name="Beeson K."/>
            <person name="Tran B."/>
            <person name="Rogers Y.-H."/>
            <person name="Friedman R."/>
            <person name="Venter J.C."/>
        </authorList>
    </citation>
    <scope>NUCLEOTIDE SEQUENCE [LARGE SCALE GENOMIC DNA]</scope>
    <source>
        <strain evidence="4 5">Nb-231</strain>
    </source>
</reference>
<evidence type="ECO:0000256" key="1">
    <source>
        <dbReference type="SAM" id="MobiDB-lite"/>
    </source>
</evidence>
<dbReference type="InterPro" id="IPR025194">
    <property type="entry name" value="RodZ-like_C"/>
</dbReference>
<name>A4BSV3_9GAMM</name>
<dbReference type="Gene3D" id="1.10.260.40">
    <property type="entry name" value="lambda repressor-like DNA-binding domains"/>
    <property type="match status" value="1"/>
</dbReference>
<dbReference type="PANTHER" id="PTHR34475">
    <property type="match status" value="1"/>
</dbReference>
<dbReference type="eggNOG" id="COG1426">
    <property type="taxonomic scope" value="Bacteria"/>
</dbReference>
<proteinExistence type="predicted"/>
<feature type="transmembrane region" description="Helical" evidence="2">
    <location>
        <begin position="123"/>
        <end position="141"/>
    </location>
</feature>
<keyword evidence="2" id="KW-0472">Membrane</keyword>
<dbReference type="EMBL" id="AAOF01000011">
    <property type="protein sequence ID" value="EAR21197.1"/>
    <property type="molecule type" value="Genomic_DNA"/>
</dbReference>
<dbReference type="InterPro" id="IPR050400">
    <property type="entry name" value="Bact_Cytoskel_RodZ"/>
</dbReference>
<organism evidence="4 5">
    <name type="scientific">Nitrococcus mobilis Nb-231</name>
    <dbReference type="NCBI Taxonomy" id="314278"/>
    <lineage>
        <taxon>Bacteria</taxon>
        <taxon>Pseudomonadati</taxon>
        <taxon>Pseudomonadota</taxon>
        <taxon>Gammaproteobacteria</taxon>
        <taxon>Chromatiales</taxon>
        <taxon>Ectothiorhodospiraceae</taxon>
        <taxon>Nitrococcus</taxon>
    </lineage>
</organism>
<keyword evidence="2" id="KW-1133">Transmembrane helix</keyword>
<sequence>MEGSERLHTAVEIESLSKERHGPGLSLRQARERCRLSVASIADTLHLEPRVIEALEADDYSQLPPVTYVRGYLSAYARLVNLPVANVLQAFERVGGEERSQPLTLHAGRAGNRRMARFSIGSSWLLTLAFIAVLISGWMFWTQGQSTSEVASPDENNAVDAGPDTMLDPKSEPDAAAAGSEILAAPTGADTALPAHRAETASLTTQPAAPPGERLSRDPHMSGAETAGETSAVSPTPQREAPLIPSAKIGTASIADHKPAALAATTVGVAPESIAAQRAGALETLKFDASGKSWVTVEAAGGQRLVYGLLERGESRRVTGRPPFRITIGDATQVMLRHNGTRVDLGPYTHANVARFTLSATHD</sequence>
<keyword evidence="5" id="KW-1185">Reference proteome</keyword>
<evidence type="ECO:0000259" key="3">
    <source>
        <dbReference type="Pfam" id="PF13464"/>
    </source>
</evidence>
<evidence type="ECO:0000256" key="2">
    <source>
        <dbReference type="SAM" id="Phobius"/>
    </source>
</evidence>